<keyword evidence="1" id="KW-1185">Reference proteome</keyword>
<dbReference type="AlphaFoldDB" id="A0A914Y6S6"/>
<evidence type="ECO:0000313" key="1">
    <source>
        <dbReference type="Proteomes" id="UP000887577"/>
    </source>
</evidence>
<protein>
    <submittedName>
        <fullName evidence="2">Retrotransposon gag domain-containing protein</fullName>
    </submittedName>
</protein>
<organism evidence="1 2">
    <name type="scientific">Panagrolaimus superbus</name>
    <dbReference type="NCBI Taxonomy" id="310955"/>
    <lineage>
        <taxon>Eukaryota</taxon>
        <taxon>Metazoa</taxon>
        <taxon>Ecdysozoa</taxon>
        <taxon>Nematoda</taxon>
        <taxon>Chromadorea</taxon>
        <taxon>Rhabditida</taxon>
        <taxon>Tylenchina</taxon>
        <taxon>Panagrolaimomorpha</taxon>
        <taxon>Panagrolaimoidea</taxon>
        <taxon>Panagrolaimidae</taxon>
        <taxon>Panagrolaimus</taxon>
    </lineage>
</organism>
<name>A0A914Y6S6_9BILA</name>
<reference evidence="2" key="1">
    <citation type="submission" date="2022-11" db="UniProtKB">
        <authorList>
            <consortium name="WormBaseParasite"/>
        </authorList>
    </citation>
    <scope>IDENTIFICATION</scope>
</reference>
<proteinExistence type="predicted"/>
<dbReference type="WBParaSite" id="PSU_v2.g14967.t1">
    <property type="protein sequence ID" value="PSU_v2.g14967.t1"/>
    <property type="gene ID" value="PSU_v2.g14967"/>
</dbReference>
<evidence type="ECO:0000313" key="2">
    <source>
        <dbReference type="WBParaSite" id="PSU_v2.g14967.t1"/>
    </source>
</evidence>
<accession>A0A914Y6S6</accession>
<sequence length="176" mass="19814">MALLQHIGKDTLGKIVDWKTPADPLNDTFENLITLLDSKFLQGENLFALRVQLFNENQLPGQTIQEYFAYMTQLIGKCKFTSKEENGVLAIPRGLASNELRQFLMLPTNDITTIDKLQSLAMSYEQSCNASKEVIKGKNTTNIPMQFHKVETTSKCTRCGTVHKPRNCPAFGTKKI</sequence>
<dbReference type="Proteomes" id="UP000887577">
    <property type="component" value="Unplaced"/>
</dbReference>